<dbReference type="SUPFAM" id="SSF52540">
    <property type="entry name" value="P-loop containing nucleoside triphosphate hydrolases"/>
    <property type="match status" value="1"/>
</dbReference>
<dbReference type="PANTHER" id="PTHR47957">
    <property type="entry name" value="ATP-DEPENDENT HELICASE HRQ1"/>
    <property type="match status" value="1"/>
</dbReference>
<dbReference type="InterPro" id="IPR027417">
    <property type="entry name" value="P-loop_NTPase"/>
</dbReference>
<evidence type="ECO:0000313" key="7">
    <source>
        <dbReference type="EMBL" id="NQE35236.1"/>
    </source>
</evidence>
<evidence type="ECO:0000313" key="8">
    <source>
        <dbReference type="Proteomes" id="UP000702425"/>
    </source>
</evidence>
<evidence type="ECO:0000256" key="4">
    <source>
        <dbReference type="ARBA" id="ARBA00022840"/>
    </source>
</evidence>
<dbReference type="InterPro" id="IPR017575">
    <property type="entry name" value="CRISPR-assoc_helicase_Cas3"/>
</dbReference>
<name>A0ABX2CY34_9CYAN</name>
<keyword evidence="5" id="KW-0051">Antiviral defense</keyword>
<proteinExistence type="predicted"/>
<evidence type="ECO:0000256" key="1">
    <source>
        <dbReference type="ARBA" id="ARBA00022741"/>
    </source>
</evidence>
<dbReference type="Pfam" id="PF22590">
    <property type="entry name" value="Cas3-like_C_2"/>
    <property type="match status" value="1"/>
</dbReference>
<keyword evidence="8" id="KW-1185">Reference proteome</keyword>
<dbReference type="PROSITE" id="PS51192">
    <property type="entry name" value="HELICASE_ATP_BIND_1"/>
    <property type="match status" value="1"/>
</dbReference>
<dbReference type="InterPro" id="IPR054712">
    <property type="entry name" value="Cas3-like_dom"/>
</dbReference>
<protein>
    <recommendedName>
        <fullName evidence="6">Helicase ATP-binding domain-containing protein</fullName>
    </recommendedName>
</protein>
<dbReference type="Gene3D" id="3.40.50.300">
    <property type="entry name" value="P-loop containing nucleotide triphosphate hydrolases"/>
    <property type="match status" value="2"/>
</dbReference>
<dbReference type="InterPro" id="IPR014001">
    <property type="entry name" value="Helicase_ATP-bd"/>
</dbReference>
<dbReference type="NCBIfam" id="TIGR03158">
    <property type="entry name" value="cas3_cyano"/>
    <property type="match status" value="1"/>
</dbReference>
<feature type="domain" description="Helicase ATP-binding" evidence="6">
    <location>
        <begin position="54"/>
        <end position="246"/>
    </location>
</feature>
<keyword evidence="1" id="KW-0547">Nucleotide-binding</keyword>
<evidence type="ECO:0000259" key="6">
    <source>
        <dbReference type="PROSITE" id="PS51192"/>
    </source>
</evidence>
<dbReference type="InterPro" id="IPR011545">
    <property type="entry name" value="DEAD/DEAH_box_helicase_dom"/>
</dbReference>
<organism evidence="7 8">
    <name type="scientific">Microcoleus asticus IPMA8</name>
    <dbReference type="NCBI Taxonomy" id="2563858"/>
    <lineage>
        <taxon>Bacteria</taxon>
        <taxon>Bacillati</taxon>
        <taxon>Cyanobacteriota</taxon>
        <taxon>Cyanophyceae</taxon>
        <taxon>Oscillatoriophycideae</taxon>
        <taxon>Oscillatoriales</taxon>
        <taxon>Microcoleaceae</taxon>
        <taxon>Microcoleus</taxon>
        <taxon>Microcoleus asticus</taxon>
    </lineage>
</organism>
<dbReference type="Pfam" id="PF00270">
    <property type="entry name" value="DEAD"/>
    <property type="match status" value="1"/>
</dbReference>
<evidence type="ECO:0000256" key="5">
    <source>
        <dbReference type="ARBA" id="ARBA00023118"/>
    </source>
</evidence>
<reference evidence="7 8" key="1">
    <citation type="journal article" date="2020" name="Sci. Rep.">
        <title>A novel cyanobacterial geosmin producer, revising GeoA distribution and dispersion patterns in Bacteria.</title>
        <authorList>
            <person name="Churro C."/>
            <person name="Semedo-Aguiar A.P."/>
            <person name="Silva A.D."/>
            <person name="Pereira-Leal J.B."/>
            <person name="Leite R.B."/>
        </authorList>
    </citation>
    <scope>NUCLEOTIDE SEQUENCE [LARGE SCALE GENOMIC DNA]</scope>
    <source>
        <strain evidence="7 8">IPMA8</strain>
    </source>
</reference>
<evidence type="ECO:0000256" key="2">
    <source>
        <dbReference type="ARBA" id="ARBA00022801"/>
    </source>
</evidence>
<keyword evidence="4" id="KW-0067">ATP-binding</keyword>
<dbReference type="Proteomes" id="UP000702425">
    <property type="component" value="Unassembled WGS sequence"/>
</dbReference>
<accession>A0ABX2CY34</accession>
<comment type="caution">
    <text evidence="7">The sequence shown here is derived from an EMBL/GenBank/DDBJ whole genome shotgun (WGS) entry which is preliminary data.</text>
</comment>
<dbReference type="SMART" id="SM00487">
    <property type="entry name" value="DEXDc"/>
    <property type="match status" value="1"/>
</dbReference>
<keyword evidence="3" id="KW-0347">Helicase</keyword>
<dbReference type="EMBL" id="SRRZ01000050">
    <property type="protein sequence ID" value="NQE35236.1"/>
    <property type="molecule type" value="Genomic_DNA"/>
</dbReference>
<dbReference type="PANTHER" id="PTHR47957:SF3">
    <property type="entry name" value="ATP-DEPENDENT HELICASE HRQ1"/>
    <property type="match status" value="1"/>
</dbReference>
<sequence>MGDIHFLRTQIQHMSDYQITLKSVYSCPAAEIPKKVKLPEGWTLSWHQAETLKAIRDPNIDVIFNFAITSDGKSLAAFLETLQTNCCAVALYPTNELARDQETQIQRYIEQFQPDHQPRVVRLSGSELEIYAENEKLRKAAAIASRTGQSEILLTNPDILHYLHRGAYLSSEDSPDKLWGRIDKDFDLSIFDEFHVLASPQIASVINTMLLIHNTNRRKKFVFLSATPDDQLISRLEIAGFRCQTIDPLKAGKYQFPDRPAEIEQLKADSWRQILRESTLTFISLEPTSKASETWLKDSANLILTHFKHNPGSKGAIILNSIAAVKRLTPFFRELFAPHGLVVGENTGLSGKTEKERSLSSDLVLGTSTIDVGVDFKINLLIFESADAGNFIQRLGRLGRHDGCDRNGEFIQFKNFTAIALTPNFLVERLFAGDSATLESNGIYDRPFFYQQIREKYRQINNFEGYYSRWGAVQSVQICWELGHKTIKQQYAESQKAFKESCQKVFKTNLGKVAGDIKQWGKEWQERSGNKTGNPIVEDASSFRGSSPLQCGICDLTDSHEADKFKTYDLPGILSNLEIEPMTEFAFMRMLNETSERLGQPIAKGRFKHCLAFLKLRSYREERLNWKFTYSGTLEENASAWKVQVLTGIEVVQPENYWIGEINKRLKKQALVCYVLRYPVTEVRSRLRLPVHFQIYPICDRYSFHDTTAPYSIAFGQSALLVDTLAHWLKSKGDEVWIA</sequence>
<keyword evidence="2" id="KW-0378">Hydrolase</keyword>
<evidence type="ECO:0000256" key="3">
    <source>
        <dbReference type="ARBA" id="ARBA00022806"/>
    </source>
</evidence>
<gene>
    <name evidence="7" type="ORF">E5S67_02966</name>
</gene>